<dbReference type="InterPro" id="IPR013785">
    <property type="entry name" value="Aldolase_TIM"/>
</dbReference>
<dbReference type="InterPro" id="IPR002932">
    <property type="entry name" value="Glu_synthdom"/>
</dbReference>
<dbReference type="Pfam" id="PF01645">
    <property type="entry name" value="Glu_synthase"/>
    <property type="match status" value="1"/>
</dbReference>
<protein>
    <recommendedName>
        <fullName evidence="3">Glutamate synthase domain-containing protein</fullName>
    </recommendedName>
</protein>
<keyword evidence="2" id="KW-0472">Membrane</keyword>
<sequence>MKFEFDTTMFQEISMTILLVLFVIVFTIPPLVMLFLYFKDKNQKQHSVLRNFPLLGRIRYILEMLGPEFRQYLFDGDSQGKPFSRVDFQHIVVAGKYLKTLIAFGSKRDFKEPGYFLKNSMFPKLKEEMSVELIPKISTKRYVGTEGLFSRKERLEEVDVSPWTLMKNDAIVIGPNCKNPWHVKGPLGMSAMSFGSLGGNAISAMSLGLGKATGSWVHTGEGGLAKYHLVGGGDVIMQIGPGLNGVRDKNGKFSWESFRDKAANPQITMFELKLAQGAKIRGGHVEGAKITPEIAEIRGVEPWKSVDSPNRHHQFHDVPTLFDFIDKMKEESGKPIGIKIVMGSASSADELIKFMADTGRGPDSITVDGGEGGSGATYQEMADTMGLPVHSGLIYLDNALHKYGVRDKVKVFASGKLFSPDRIAIALGMGADLVNIARGMMISVGCIGAQKCHTNTCPVGVATTDPGHQKALVVDEKQWRVFNYVITLRNGLNSLAGAAGLTNYTQFNRSHIVYKDGYGKVSLLSDLFPYPDSK</sequence>
<dbReference type="EMBL" id="UINC01018314">
    <property type="protein sequence ID" value="SVA76821.1"/>
    <property type="molecule type" value="Genomic_DNA"/>
</dbReference>
<dbReference type="GO" id="GO:0006537">
    <property type="term" value="P:glutamate biosynthetic process"/>
    <property type="evidence" value="ECO:0007669"/>
    <property type="project" value="InterPro"/>
</dbReference>
<evidence type="ECO:0000256" key="2">
    <source>
        <dbReference type="SAM" id="Phobius"/>
    </source>
</evidence>
<reference evidence="4" key="1">
    <citation type="submission" date="2018-05" db="EMBL/GenBank/DDBJ databases">
        <authorList>
            <person name="Lanie J.A."/>
            <person name="Ng W.-L."/>
            <person name="Kazmierczak K.M."/>
            <person name="Andrzejewski T.M."/>
            <person name="Davidsen T.M."/>
            <person name="Wayne K.J."/>
            <person name="Tettelin H."/>
            <person name="Glass J.I."/>
            <person name="Rusch D."/>
            <person name="Podicherti R."/>
            <person name="Tsui H.-C.T."/>
            <person name="Winkler M.E."/>
        </authorList>
    </citation>
    <scope>NUCLEOTIDE SEQUENCE</scope>
</reference>
<dbReference type="InterPro" id="IPR024188">
    <property type="entry name" value="GltB"/>
</dbReference>
<gene>
    <name evidence="4" type="ORF">METZ01_LOCUS129675</name>
</gene>
<proteinExistence type="inferred from homology"/>
<feature type="transmembrane region" description="Helical" evidence="2">
    <location>
        <begin position="13"/>
        <end position="38"/>
    </location>
</feature>
<dbReference type="PIRSF" id="PIRSF006429">
    <property type="entry name" value="GOGAT_lg_2"/>
    <property type="match status" value="1"/>
</dbReference>
<feature type="domain" description="Glutamate synthase" evidence="3">
    <location>
        <begin position="171"/>
        <end position="501"/>
    </location>
</feature>
<dbReference type="GO" id="GO:0015930">
    <property type="term" value="F:glutamate synthase activity"/>
    <property type="evidence" value="ECO:0007669"/>
    <property type="project" value="InterPro"/>
</dbReference>
<evidence type="ECO:0000256" key="1">
    <source>
        <dbReference type="ARBA" id="ARBA00009716"/>
    </source>
</evidence>
<organism evidence="4">
    <name type="scientific">marine metagenome</name>
    <dbReference type="NCBI Taxonomy" id="408172"/>
    <lineage>
        <taxon>unclassified sequences</taxon>
        <taxon>metagenomes</taxon>
        <taxon>ecological metagenomes</taxon>
    </lineage>
</organism>
<keyword evidence="2" id="KW-1133">Transmembrane helix</keyword>
<dbReference type="CDD" id="cd02808">
    <property type="entry name" value="GltS_FMN"/>
    <property type="match status" value="1"/>
</dbReference>
<evidence type="ECO:0000259" key="3">
    <source>
        <dbReference type="Pfam" id="PF01645"/>
    </source>
</evidence>
<comment type="similarity">
    <text evidence="1">Belongs to the glutamate synthase family.</text>
</comment>
<dbReference type="Gene3D" id="3.20.20.70">
    <property type="entry name" value="Aldolase class I"/>
    <property type="match status" value="1"/>
</dbReference>
<dbReference type="PANTHER" id="PTHR43819:SF1">
    <property type="entry name" value="ARCHAEAL-TYPE GLUTAMATE SYNTHASE [NADPH]"/>
    <property type="match status" value="1"/>
</dbReference>
<keyword evidence="2" id="KW-0812">Transmembrane</keyword>
<dbReference type="PANTHER" id="PTHR43819">
    <property type="entry name" value="ARCHAEAL-TYPE GLUTAMATE SYNTHASE [NADPH]"/>
    <property type="match status" value="1"/>
</dbReference>
<accession>A0A381YJU9</accession>
<evidence type="ECO:0000313" key="4">
    <source>
        <dbReference type="EMBL" id="SVA76821.1"/>
    </source>
</evidence>
<dbReference type="SUPFAM" id="SSF51395">
    <property type="entry name" value="FMN-linked oxidoreductases"/>
    <property type="match status" value="1"/>
</dbReference>
<name>A0A381YJU9_9ZZZZ</name>
<dbReference type="AlphaFoldDB" id="A0A381YJU9"/>